<dbReference type="OrthoDB" id="9786100at2"/>
<feature type="transmembrane region" description="Helical" evidence="1">
    <location>
        <begin position="20"/>
        <end position="38"/>
    </location>
</feature>
<dbReference type="InterPro" id="IPR052942">
    <property type="entry name" value="LPS_cholinephosphotransferase"/>
</dbReference>
<dbReference type="RefSeq" id="WP_013835477.1">
    <property type="nucleotide sequence ID" value="NC_015581.1"/>
</dbReference>
<evidence type="ECO:0000313" key="3">
    <source>
        <dbReference type="Proteomes" id="UP000009232"/>
    </source>
</evidence>
<dbReference type="KEGG" id="tcy:Thicy_0932"/>
<dbReference type="HOGENOM" id="CLU_721358_0_0_6"/>
<dbReference type="EMBL" id="CP002776">
    <property type="protein sequence ID" value="AEG31699.1"/>
    <property type="molecule type" value="Genomic_DNA"/>
</dbReference>
<organism evidence="2 3">
    <name type="scientific">Thiomicrospira cyclica (strain DSM 14477 / JCM 11371 / ALM1)</name>
    <name type="common">Thioalkalimicrobium cyclicum</name>
    <dbReference type="NCBI Taxonomy" id="717773"/>
    <lineage>
        <taxon>Bacteria</taxon>
        <taxon>Pseudomonadati</taxon>
        <taxon>Pseudomonadota</taxon>
        <taxon>Gammaproteobacteria</taxon>
        <taxon>Thiotrichales</taxon>
        <taxon>Piscirickettsiaceae</taxon>
        <taxon>Thiomicrospira</taxon>
    </lineage>
</organism>
<dbReference type="STRING" id="717773.Thicy_0932"/>
<name>F6DCW3_THICA</name>
<evidence type="ECO:0000313" key="2">
    <source>
        <dbReference type="EMBL" id="AEG31699.1"/>
    </source>
</evidence>
<keyword evidence="3" id="KW-1185">Reference proteome</keyword>
<gene>
    <name evidence="2" type="ordered locus">Thicy_0932</name>
</gene>
<dbReference type="eggNOG" id="COG3475">
    <property type="taxonomic scope" value="Bacteria"/>
</dbReference>
<protein>
    <submittedName>
        <fullName evidence="2">LicD family protein</fullName>
    </submittedName>
</protein>
<dbReference type="PANTHER" id="PTHR43404:SF1">
    <property type="entry name" value="MNN4P"/>
    <property type="match status" value="1"/>
</dbReference>
<dbReference type="Proteomes" id="UP000009232">
    <property type="component" value="Chromosome"/>
</dbReference>
<reference evidence="2 3" key="1">
    <citation type="submission" date="2011-05" db="EMBL/GenBank/DDBJ databases">
        <title>Complete sequence of Thioalkalimicrobium cyclicum ALM1.</title>
        <authorList>
            <consortium name="US DOE Joint Genome Institute"/>
            <person name="Lucas S."/>
            <person name="Han J."/>
            <person name="Lapidus A."/>
            <person name="Cheng J.-F."/>
            <person name="Goodwin L."/>
            <person name="Pitluck S."/>
            <person name="Peters L."/>
            <person name="Mikhailova N."/>
            <person name="Davenport K."/>
            <person name="Han C."/>
            <person name="Tapia R."/>
            <person name="Land M."/>
            <person name="Hauser L."/>
            <person name="Kyrpides N."/>
            <person name="Ivanova N."/>
            <person name="Pagani I."/>
            <person name="Kappler U."/>
            <person name="Woyke T."/>
        </authorList>
    </citation>
    <scope>NUCLEOTIDE SEQUENCE [LARGE SCALE GENOMIC DNA]</scope>
    <source>
        <strain evidence="3">DSM 14477 / JCM 11371 / ALM1</strain>
    </source>
</reference>
<dbReference type="AlphaFoldDB" id="F6DCW3"/>
<proteinExistence type="predicted"/>
<keyword evidence="1" id="KW-0472">Membrane</keyword>
<keyword evidence="1" id="KW-0812">Transmembrane</keyword>
<accession>F6DCW3</accession>
<keyword evidence="1" id="KW-1133">Transmembrane helix</keyword>
<sequence length="402" mass="46364">MKLQKSYKLVEFLNKPHSRFFKYGLSVVGYVGAVSVTGSHQLAKILRADFIDNELKTAFRRAGWMLAKGWLRKEIINDPFFNFTEGLSADQLKSVETFLEKHKHKYPQTIFISDQLFITAAVIHLMIEKGASQQLTEKITAFYRLADQLLEDLAQKQSEIPVPDKKLKQRPDDFCEHKATQALQDFAKLLPNNQFTWYVVSGTLLGLHREGAFLKHDYDIDLGINYTPELYQAITKLIDTSHFVVSKLDHYSEVIKNDQGQYQLKKRPAIIKLIHPNGISIDLFIHHQDGDLLWHGSSIHRWENKHYELELRDLAGIKVLAPQNADQYLTENYGDWRTPVKAFDCSTGTPNLVIAKNFLSLALFLKRLAVFSDTNPLEYEKLRKTLNQQAIIKNNTLNKEMF</sequence>
<dbReference type="PANTHER" id="PTHR43404">
    <property type="entry name" value="LIPOPOLYSACCHARIDE CHOLINEPHOSPHOTRANSFERASE LICD"/>
    <property type="match status" value="1"/>
</dbReference>
<evidence type="ECO:0000256" key="1">
    <source>
        <dbReference type="SAM" id="Phobius"/>
    </source>
</evidence>